<dbReference type="Proteomes" id="UP001311915">
    <property type="component" value="Unassembled WGS sequence"/>
</dbReference>
<reference evidence="1 2" key="1">
    <citation type="submission" date="2023-10" db="EMBL/GenBank/DDBJ databases">
        <title>Genome-Wide Identification Analysis in wild type Solanum Pinnatisectum Reveals Some Genes Defensing Phytophthora Infestans.</title>
        <authorList>
            <person name="Sun C."/>
        </authorList>
    </citation>
    <scope>NUCLEOTIDE SEQUENCE [LARGE SCALE GENOMIC DNA]</scope>
    <source>
        <strain evidence="1">LQN</strain>
        <tissue evidence="1">Leaf</tissue>
    </source>
</reference>
<protein>
    <submittedName>
        <fullName evidence="1">Uncharacterized protein</fullName>
    </submittedName>
</protein>
<gene>
    <name evidence="1" type="ORF">R3W88_014925</name>
</gene>
<comment type="caution">
    <text evidence="1">The sequence shown here is derived from an EMBL/GenBank/DDBJ whole genome shotgun (WGS) entry which is preliminary data.</text>
</comment>
<evidence type="ECO:0000313" key="2">
    <source>
        <dbReference type="Proteomes" id="UP001311915"/>
    </source>
</evidence>
<dbReference type="EMBL" id="JAWPEI010000009">
    <property type="protein sequence ID" value="KAK4716587.1"/>
    <property type="molecule type" value="Genomic_DNA"/>
</dbReference>
<keyword evidence="2" id="KW-1185">Reference proteome</keyword>
<dbReference type="AlphaFoldDB" id="A0AAV9KT22"/>
<proteinExistence type="predicted"/>
<sequence>MARIYFEHGEDSTLKQAFVSSLPKMLVGHAMKIIEDRFKSITIPHIGYIRKAMFQALDRIYMKKYACSQTDLIIKSDCSGSCYRARQKSVKQYRRFKLPRPPDNQSR</sequence>
<organism evidence="1 2">
    <name type="scientific">Solanum pinnatisectum</name>
    <name type="common">tansyleaf nightshade</name>
    <dbReference type="NCBI Taxonomy" id="50273"/>
    <lineage>
        <taxon>Eukaryota</taxon>
        <taxon>Viridiplantae</taxon>
        <taxon>Streptophyta</taxon>
        <taxon>Embryophyta</taxon>
        <taxon>Tracheophyta</taxon>
        <taxon>Spermatophyta</taxon>
        <taxon>Magnoliopsida</taxon>
        <taxon>eudicotyledons</taxon>
        <taxon>Gunneridae</taxon>
        <taxon>Pentapetalae</taxon>
        <taxon>asterids</taxon>
        <taxon>lamiids</taxon>
        <taxon>Solanales</taxon>
        <taxon>Solanaceae</taxon>
        <taxon>Solanoideae</taxon>
        <taxon>Solaneae</taxon>
        <taxon>Solanum</taxon>
    </lineage>
</organism>
<accession>A0AAV9KT22</accession>
<name>A0AAV9KT22_9SOLN</name>
<evidence type="ECO:0000313" key="1">
    <source>
        <dbReference type="EMBL" id="KAK4716587.1"/>
    </source>
</evidence>